<protein>
    <submittedName>
        <fullName evidence="4">Uncharacterized protein</fullName>
    </submittedName>
</protein>
<keyword evidence="2" id="KW-0812">Transmembrane</keyword>
<evidence type="ECO:0000256" key="1">
    <source>
        <dbReference type="SAM" id="MobiDB-lite"/>
    </source>
</evidence>
<reference evidence="4" key="1">
    <citation type="journal article" date="2014" name="Int. J. Syst. Evol. Microbiol.">
        <title>Complete genome sequence of Corynebacterium casei LMG S-19264T (=DSM 44701T), isolated from a smear-ripened cheese.</title>
        <authorList>
            <consortium name="US DOE Joint Genome Institute (JGI-PGF)"/>
            <person name="Walter F."/>
            <person name="Albersmeier A."/>
            <person name="Kalinowski J."/>
            <person name="Ruckert C."/>
        </authorList>
    </citation>
    <scope>NUCLEOTIDE SEQUENCE</scope>
    <source>
        <strain evidence="4">CGMCC 4.7403</strain>
    </source>
</reference>
<accession>A0A919GBE9</accession>
<feature type="compositionally biased region" description="Basic and acidic residues" evidence="1">
    <location>
        <begin position="155"/>
        <end position="169"/>
    </location>
</feature>
<evidence type="ECO:0000256" key="3">
    <source>
        <dbReference type="SAM" id="SignalP"/>
    </source>
</evidence>
<keyword evidence="2" id="KW-0472">Membrane</keyword>
<organism evidence="4 5">
    <name type="scientific">Streptomyces capitiformicae</name>
    <dbReference type="NCBI Taxonomy" id="2014920"/>
    <lineage>
        <taxon>Bacteria</taxon>
        <taxon>Bacillati</taxon>
        <taxon>Actinomycetota</taxon>
        <taxon>Actinomycetes</taxon>
        <taxon>Kitasatosporales</taxon>
        <taxon>Streptomycetaceae</taxon>
        <taxon>Streptomyces</taxon>
    </lineage>
</organism>
<evidence type="ECO:0000256" key="2">
    <source>
        <dbReference type="SAM" id="Phobius"/>
    </source>
</evidence>
<feature type="compositionally biased region" description="Gly residues" evidence="1">
    <location>
        <begin position="170"/>
        <end position="182"/>
    </location>
</feature>
<name>A0A919GBE9_9ACTN</name>
<dbReference type="Proteomes" id="UP000603227">
    <property type="component" value="Unassembled WGS sequence"/>
</dbReference>
<evidence type="ECO:0000313" key="4">
    <source>
        <dbReference type="EMBL" id="GHH81425.1"/>
    </source>
</evidence>
<sequence length="288" mass="28616">MIKSSPWRAALAATAATFVAAVPLANAQFAYADAPTNVYQPYPPELSTASVPAGGAIYFVAEGFEPEEVVTASLDPQSPATLSGPPRSGGGGGGGDECEDQDATYQANTRGTVFGCFQVPKDTPPGPYLFTLTGEESGSVSAPLLVTAKNGHGNGHGDGHGHGHGDGHGNGHGHGHGGGGRNADGASLPLAGGVAGQPGTVKVAGNGKTLALRTSAVEEQPGSVGTSQQEDLGLAGYDVTSDVSGSTVPTATDSVLNWALVGGAAGLAAVAVKTVTVVRRRHARMEQG</sequence>
<comment type="caution">
    <text evidence="4">The sequence shown here is derived from an EMBL/GenBank/DDBJ whole genome shotgun (WGS) entry which is preliminary data.</text>
</comment>
<keyword evidence="5" id="KW-1185">Reference proteome</keyword>
<feature type="region of interest" description="Disordered" evidence="1">
    <location>
        <begin position="73"/>
        <end position="101"/>
    </location>
</feature>
<feature type="region of interest" description="Disordered" evidence="1">
    <location>
        <begin position="148"/>
        <end position="189"/>
    </location>
</feature>
<feature type="signal peptide" evidence="3">
    <location>
        <begin position="1"/>
        <end position="32"/>
    </location>
</feature>
<keyword evidence="2" id="KW-1133">Transmembrane helix</keyword>
<gene>
    <name evidence="4" type="ORF">GCM10017771_03300</name>
</gene>
<keyword evidence="3" id="KW-0732">Signal</keyword>
<evidence type="ECO:0000313" key="5">
    <source>
        <dbReference type="Proteomes" id="UP000603227"/>
    </source>
</evidence>
<proteinExistence type="predicted"/>
<dbReference type="EMBL" id="BNAT01000001">
    <property type="protein sequence ID" value="GHH81425.1"/>
    <property type="molecule type" value="Genomic_DNA"/>
</dbReference>
<feature type="chain" id="PRO_5037272074" evidence="3">
    <location>
        <begin position="33"/>
        <end position="288"/>
    </location>
</feature>
<dbReference type="AlphaFoldDB" id="A0A919GBE9"/>
<feature type="transmembrane region" description="Helical" evidence="2">
    <location>
        <begin position="255"/>
        <end position="278"/>
    </location>
</feature>
<reference evidence="4" key="2">
    <citation type="submission" date="2020-09" db="EMBL/GenBank/DDBJ databases">
        <authorList>
            <person name="Sun Q."/>
            <person name="Zhou Y."/>
        </authorList>
    </citation>
    <scope>NUCLEOTIDE SEQUENCE</scope>
    <source>
        <strain evidence="4">CGMCC 4.7403</strain>
    </source>
</reference>